<evidence type="ECO:0000256" key="1">
    <source>
        <dbReference type="SAM" id="MobiDB-lite"/>
    </source>
</evidence>
<organism evidence="2 3">
    <name type="scientific">Arctia plantaginis</name>
    <name type="common">Wood tiger moth</name>
    <name type="synonym">Phalaena plantaginis</name>
    <dbReference type="NCBI Taxonomy" id="874455"/>
    <lineage>
        <taxon>Eukaryota</taxon>
        <taxon>Metazoa</taxon>
        <taxon>Ecdysozoa</taxon>
        <taxon>Arthropoda</taxon>
        <taxon>Hexapoda</taxon>
        <taxon>Insecta</taxon>
        <taxon>Pterygota</taxon>
        <taxon>Neoptera</taxon>
        <taxon>Endopterygota</taxon>
        <taxon>Lepidoptera</taxon>
        <taxon>Glossata</taxon>
        <taxon>Ditrysia</taxon>
        <taxon>Noctuoidea</taxon>
        <taxon>Erebidae</taxon>
        <taxon>Arctiinae</taxon>
        <taxon>Arctia</taxon>
    </lineage>
</organism>
<evidence type="ECO:0000313" key="2">
    <source>
        <dbReference type="EMBL" id="CAB3250650.1"/>
    </source>
</evidence>
<comment type="caution">
    <text evidence="2">The sequence shown here is derived from an EMBL/GenBank/DDBJ whole genome shotgun (WGS) entry which is preliminary data.</text>
</comment>
<accession>A0A8S1ATQ2</accession>
<dbReference type="EMBL" id="CADEBD010000348">
    <property type="protein sequence ID" value="CAB3250650.1"/>
    <property type="molecule type" value="Genomic_DNA"/>
</dbReference>
<feature type="compositionally biased region" description="Basic and acidic residues" evidence="1">
    <location>
        <begin position="136"/>
        <end position="151"/>
    </location>
</feature>
<reference evidence="2 3" key="1">
    <citation type="submission" date="2020-04" db="EMBL/GenBank/DDBJ databases">
        <authorList>
            <person name="Wallbank WR R."/>
            <person name="Pardo Diaz C."/>
            <person name="Kozak K."/>
            <person name="Martin S."/>
            <person name="Jiggins C."/>
            <person name="Moest M."/>
            <person name="Warren A I."/>
            <person name="Byers J.R.P. K."/>
            <person name="Montejo-Kovacevich G."/>
            <person name="Yen C E."/>
        </authorList>
    </citation>
    <scope>NUCLEOTIDE SEQUENCE [LARGE SCALE GENOMIC DNA]</scope>
</reference>
<gene>
    <name evidence="2" type="ORF">APLA_LOCUS13193</name>
</gene>
<protein>
    <submittedName>
        <fullName evidence="2">Uncharacterized protein</fullName>
    </submittedName>
</protein>
<evidence type="ECO:0000313" key="3">
    <source>
        <dbReference type="Proteomes" id="UP000494256"/>
    </source>
</evidence>
<feature type="region of interest" description="Disordered" evidence="1">
    <location>
        <begin position="131"/>
        <end position="151"/>
    </location>
</feature>
<name>A0A8S1ATQ2_ARCPL</name>
<proteinExistence type="predicted"/>
<dbReference type="OrthoDB" id="8122238at2759"/>
<sequence>MATWTIPVLVINKYLFKECVAPLHAPHYARKRYKYVVQLRRRDKRFAAPVPSPSYLSAPRARECNSNITRKNRQRAGRRAWPALSRLRELSRAGRTRHIVARSRHTRLKTSLAIHSHRLTAATPRELKIVKKKSQQLRDEPAPHIEPLKKS</sequence>
<dbReference type="Proteomes" id="UP000494256">
    <property type="component" value="Unassembled WGS sequence"/>
</dbReference>
<dbReference type="AlphaFoldDB" id="A0A8S1ATQ2"/>